<dbReference type="GO" id="GO:0050829">
    <property type="term" value="P:defense response to Gram-negative bacterium"/>
    <property type="evidence" value="ECO:0007669"/>
    <property type="project" value="TreeGrafter"/>
</dbReference>
<reference evidence="10" key="2">
    <citation type="submission" date="2025-09" db="UniProtKB">
        <authorList>
            <consortium name="Ensembl"/>
        </authorList>
    </citation>
    <scope>IDENTIFICATION</scope>
</reference>
<evidence type="ECO:0000256" key="5">
    <source>
        <dbReference type="ARBA" id="ARBA00022729"/>
    </source>
</evidence>
<evidence type="ECO:0000259" key="9">
    <source>
        <dbReference type="SMART" id="SM01418"/>
    </source>
</evidence>
<dbReference type="Ensembl" id="ENSCGRT00001029298.1">
    <property type="protein sequence ID" value="ENSCGRP00001025052.1"/>
    <property type="gene ID" value="ENSCGRG00001022777.1"/>
</dbReference>
<comment type="subcellular location">
    <subcellularLocation>
        <location evidence="1">Secreted</location>
    </subcellularLocation>
</comment>
<dbReference type="GO" id="GO:0005615">
    <property type="term" value="C:extracellular space"/>
    <property type="evidence" value="ECO:0007669"/>
    <property type="project" value="InterPro"/>
</dbReference>
<feature type="signal peptide" evidence="8">
    <location>
        <begin position="1"/>
        <end position="19"/>
    </location>
</feature>
<evidence type="ECO:0000256" key="1">
    <source>
        <dbReference type="ARBA" id="ARBA00004613"/>
    </source>
</evidence>
<keyword evidence="3" id="KW-0964">Secreted</keyword>
<protein>
    <recommendedName>
        <fullName evidence="9">Alpha-defensin N-terminal domain-containing protein</fullName>
    </recommendedName>
</protein>
<organism evidence="10 11">
    <name type="scientific">Cricetulus griseus</name>
    <name type="common">Chinese hamster</name>
    <name type="synonym">Cricetulus barabensis griseus</name>
    <dbReference type="NCBI Taxonomy" id="10029"/>
    <lineage>
        <taxon>Eukaryota</taxon>
        <taxon>Metazoa</taxon>
        <taxon>Chordata</taxon>
        <taxon>Craniata</taxon>
        <taxon>Vertebrata</taxon>
        <taxon>Euteleostomi</taxon>
        <taxon>Mammalia</taxon>
        <taxon>Eutheria</taxon>
        <taxon>Euarchontoglires</taxon>
        <taxon>Glires</taxon>
        <taxon>Rodentia</taxon>
        <taxon>Myomorpha</taxon>
        <taxon>Muroidea</taxon>
        <taxon>Cricetidae</taxon>
        <taxon>Cricetinae</taxon>
        <taxon>Cricetulus</taxon>
    </lineage>
</organism>
<evidence type="ECO:0000256" key="2">
    <source>
        <dbReference type="ARBA" id="ARBA00006519"/>
    </source>
</evidence>
<dbReference type="GO" id="GO:0002227">
    <property type="term" value="P:innate immune response in mucosa"/>
    <property type="evidence" value="ECO:0007669"/>
    <property type="project" value="TreeGrafter"/>
</dbReference>
<evidence type="ECO:0000256" key="6">
    <source>
        <dbReference type="ARBA" id="ARBA00022940"/>
    </source>
</evidence>
<dbReference type="GO" id="GO:0031012">
    <property type="term" value="C:extracellular matrix"/>
    <property type="evidence" value="ECO:0007669"/>
    <property type="project" value="TreeGrafter"/>
</dbReference>
<dbReference type="SMART" id="SM01418">
    <property type="entry name" value="Defensin_propep"/>
    <property type="match status" value="1"/>
</dbReference>
<accession>A0A8C2MWK2</accession>
<evidence type="ECO:0000256" key="7">
    <source>
        <dbReference type="SAM" id="MobiDB-lite"/>
    </source>
</evidence>
<feature type="region of interest" description="Disordered" evidence="7">
    <location>
        <begin position="25"/>
        <end position="60"/>
    </location>
</feature>
<dbReference type="Proteomes" id="UP000694386">
    <property type="component" value="Unplaced"/>
</dbReference>
<dbReference type="PANTHER" id="PTHR11876:SF2">
    <property type="entry name" value="ALPHA-DEFENSIN 1-RELATED"/>
    <property type="match status" value="1"/>
</dbReference>
<dbReference type="GO" id="GO:0061844">
    <property type="term" value="P:antimicrobial humoral immune response mediated by antimicrobial peptide"/>
    <property type="evidence" value="ECO:0007669"/>
    <property type="project" value="TreeGrafter"/>
</dbReference>
<dbReference type="GO" id="GO:0071222">
    <property type="term" value="P:cellular response to lipopolysaccharide"/>
    <property type="evidence" value="ECO:0007669"/>
    <property type="project" value="TreeGrafter"/>
</dbReference>
<evidence type="ECO:0000256" key="3">
    <source>
        <dbReference type="ARBA" id="ARBA00022525"/>
    </source>
</evidence>
<feature type="domain" description="Alpha-defensin N-terminal" evidence="9">
    <location>
        <begin position="1"/>
        <end position="51"/>
    </location>
</feature>
<comment type="similarity">
    <text evidence="2">Belongs to the alpha-defensin family.</text>
</comment>
<proteinExistence type="inferred from homology"/>
<evidence type="ECO:0000313" key="10">
    <source>
        <dbReference type="Ensembl" id="ENSCGRP00001025052.1"/>
    </source>
</evidence>
<dbReference type="InterPro" id="IPR016327">
    <property type="entry name" value="Alpha-defensin"/>
</dbReference>
<keyword evidence="6" id="KW-0211">Defensin</keyword>
<dbReference type="GO" id="GO:0019731">
    <property type="term" value="P:antibacterial humoral response"/>
    <property type="evidence" value="ECO:0007669"/>
    <property type="project" value="TreeGrafter"/>
</dbReference>
<dbReference type="AlphaFoldDB" id="A0A8C2MWK2"/>
<keyword evidence="5 8" id="KW-0732">Signal</keyword>
<feature type="chain" id="PRO_5034248796" description="Alpha-defensin N-terminal domain-containing protein" evidence="8">
    <location>
        <begin position="20"/>
        <end position="69"/>
    </location>
</feature>
<evidence type="ECO:0000256" key="8">
    <source>
        <dbReference type="SAM" id="SignalP"/>
    </source>
</evidence>
<evidence type="ECO:0000256" key="4">
    <source>
        <dbReference type="ARBA" id="ARBA00022529"/>
    </source>
</evidence>
<evidence type="ECO:0000313" key="11">
    <source>
        <dbReference type="Proteomes" id="UP000694386"/>
    </source>
</evidence>
<keyword evidence="4" id="KW-0929">Antimicrobial</keyword>
<dbReference type="InterPro" id="IPR002366">
    <property type="entry name" value="Alpha-defensin_N"/>
</dbReference>
<dbReference type="GO" id="GO:0050830">
    <property type="term" value="P:defense response to Gram-positive bacterium"/>
    <property type="evidence" value="ECO:0007669"/>
    <property type="project" value="TreeGrafter"/>
</dbReference>
<dbReference type="PANTHER" id="PTHR11876">
    <property type="entry name" value="ALPHA-DEFENSIN 1"/>
    <property type="match status" value="1"/>
</dbReference>
<name>A0A8C2MWK2_CRIGR</name>
<sequence>MKRLVILSALVLLAFKALADPLPEATEEAKSEEQPGVEDQDVSISFGSPEGSVLQSQASADLRCNCRIK</sequence>
<dbReference type="PIRSF" id="PIRSF001875">
    <property type="entry name" value="Alpha-defensin"/>
    <property type="match status" value="1"/>
</dbReference>
<dbReference type="GO" id="GO:0051673">
    <property type="term" value="P:disruption of plasma membrane integrity in another organism"/>
    <property type="evidence" value="ECO:0007669"/>
    <property type="project" value="TreeGrafter"/>
</dbReference>
<dbReference type="Pfam" id="PF00879">
    <property type="entry name" value="Defensin_propep"/>
    <property type="match status" value="1"/>
</dbReference>
<reference evidence="10" key="1">
    <citation type="submission" date="2025-08" db="UniProtKB">
        <authorList>
            <consortium name="Ensembl"/>
        </authorList>
    </citation>
    <scope>IDENTIFICATION</scope>
</reference>